<dbReference type="PROSITE" id="PS50977">
    <property type="entry name" value="HTH_TETR_2"/>
    <property type="match status" value="1"/>
</dbReference>
<evidence type="ECO:0000313" key="5">
    <source>
        <dbReference type="Proteomes" id="UP000606991"/>
    </source>
</evidence>
<evidence type="ECO:0000313" key="4">
    <source>
        <dbReference type="EMBL" id="MBJ7593562.1"/>
    </source>
</evidence>
<dbReference type="PANTHER" id="PTHR30055">
    <property type="entry name" value="HTH-TYPE TRANSCRIPTIONAL REGULATOR RUTR"/>
    <property type="match status" value="1"/>
</dbReference>
<accession>A0A934JR81</accession>
<evidence type="ECO:0000256" key="1">
    <source>
        <dbReference type="ARBA" id="ARBA00023125"/>
    </source>
</evidence>
<organism evidence="4 5">
    <name type="scientific">Candidatus Aeolococcus gillhamiae</name>
    <dbReference type="NCBI Taxonomy" id="3127015"/>
    <lineage>
        <taxon>Bacteria</taxon>
        <taxon>Bacillati</taxon>
        <taxon>Candidatus Dormiibacterota</taxon>
        <taxon>Candidatus Dormibacteria</taxon>
        <taxon>Candidatus Aeolococcales</taxon>
        <taxon>Candidatus Aeolococcaceae</taxon>
        <taxon>Candidatus Aeolococcus</taxon>
    </lineage>
</organism>
<evidence type="ECO:0000256" key="2">
    <source>
        <dbReference type="PROSITE-ProRule" id="PRU00335"/>
    </source>
</evidence>
<dbReference type="AlphaFoldDB" id="A0A934JR81"/>
<dbReference type="GO" id="GO:0000976">
    <property type="term" value="F:transcription cis-regulatory region binding"/>
    <property type="evidence" value="ECO:0007669"/>
    <property type="project" value="TreeGrafter"/>
</dbReference>
<keyword evidence="1 2" id="KW-0238">DNA-binding</keyword>
<feature type="domain" description="HTH tetR-type" evidence="3">
    <location>
        <begin position="1"/>
        <end position="54"/>
    </location>
</feature>
<dbReference type="RefSeq" id="WP_337308995.1">
    <property type="nucleotide sequence ID" value="NZ_JAEKNS010000025.1"/>
</dbReference>
<dbReference type="Gene3D" id="1.10.357.10">
    <property type="entry name" value="Tetracycline Repressor, domain 2"/>
    <property type="match status" value="1"/>
</dbReference>
<dbReference type="InterPro" id="IPR001647">
    <property type="entry name" value="HTH_TetR"/>
</dbReference>
<feature type="DNA-binding region" description="H-T-H motif" evidence="2">
    <location>
        <begin position="17"/>
        <end position="36"/>
    </location>
</feature>
<dbReference type="InterPro" id="IPR009057">
    <property type="entry name" value="Homeodomain-like_sf"/>
</dbReference>
<evidence type="ECO:0000259" key="3">
    <source>
        <dbReference type="PROSITE" id="PS50977"/>
    </source>
</evidence>
<protein>
    <submittedName>
        <fullName evidence="4">Helix-turn-helix transcriptional regulator</fullName>
    </submittedName>
</protein>
<dbReference type="Proteomes" id="UP000606991">
    <property type="component" value="Unassembled WGS sequence"/>
</dbReference>
<dbReference type="InterPro" id="IPR050109">
    <property type="entry name" value="HTH-type_TetR-like_transc_reg"/>
</dbReference>
<dbReference type="SUPFAM" id="SSF46689">
    <property type="entry name" value="Homeodomain-like"/>
    <property type="match status" value="1"/>
</dbReference>
<dbReference type="EMBL" id="JAEKNS010000025">
    <property type="protein sequence ID" value="MBJ7593562.1"/>
    <property type="molecule type" value="Genomic_DNA"/>
</dbReference>
<sequence length="80" mass="8833">MAAASELFYENGIASIGIDAVRDRAGVGLKGIYREFGSKAGLVSAYLDRRDEQWMMRLEARLGEVGDDPRQRLLGLFDAP</sequence>
<name>A0A934JR81_9BACT</name>
<proteinExistence type="predicted"/>
<dbReference type="GO" id="GO:0003700">
    <property type="term" value="F:DNA-binding transcription factor activity"/>
    <property type="evidence" value="ECO:0007669"/>
    <property type="project" value="TreeGrafter"/>
</dbReference>
<gene>
    <name evidence="4" type="ORF">JF886_01665</name>
</gene>
<reference evidence="4 5" key="1">
    <citation type="submission" date="2020-10" db="EMBL/GenBank/DDBJ databases">
        <title>Ca. Dormibacterota MAGs.</title>
        <authorList>
            <person name="Montgomery K."/>
        </authorList>
    </citation>
    <scope>NUCLEOTIDE SEQUENCE [LARGE SCALE GENOMIC DNA]</scope>
    <source>
        <strain evidence="4">SC8812_S17_18</strain>
    </source>
</reference>
<dbReference type="Pfam" id="PF00440">
    <property type="entry name" value="TetR_N"/>
    <property type="match status" value="1"/>
</dbReference>
<dbReference type="PANTHER" id="PTHR30055:SF200">
    <property type="entry name" value="HTH-TYPE TRANSCRIPTIONAL REPRESSOR BDCR"/>
    <property type="match status" value="1"/>
</dbReference>
<comment type="caution">
    <text evidence="4">The sequence shown here is derived from an EMBL/GenBank/DDBJ whole genome shotgun (WGS) entry which is preliminary data.</text>
</comment>